<sequence length="568" mass="61234">MMIANDWIQILVSLSAVVLISPLVGRYLAWIYQSHTLLPERIIYRLLKIDPAKEMTWKEYSVAIIASNGVFFAAGFLVLWGQAFLPLNPRHLSPLTAEVTFNTAASFVTNTNWQAYAGEAQLSNFSQMVAITFLMFVGANTGMAALVAIFRGFTRSGISTLGNYWSDFFRFFVRAFLPACFLMALVHIWQGTPQTLETTVSAKTLEGANQTLIVGPVASLEAVKNLGTNGGGFYNANGAHPYENPTPLTNTLEFLEMGVFTFSLPFFFGRMIGRPRQGQVFFVIVFSLYLAGLGLIEHSEKAKNPLLSPAHIAQGTTPLQDGGNTEGKEVRLGITQTSLFSNTTIAATTGAVDGAMDSMNPLSVLVYLVHMFLNEEPGGKGVGFAGLLKEAILAVFLAGLMVGRTPEFLGKKIESREIKLSALSLLVTPLLVLGLTAVSVVIPAGKSSMDNPGPHGFMEVLYAFASGNANNGSAMAGLNVSTPYYAILIGVEMILGRFLPLLPLLAMASSLARKKTLPETSGTFKTDTPLFVVLLLGFMILFAALTFLPPLILGPLLEHLSILHGVSF</sequence>
<evidence type="ECO:0000256" key="1">
    <source>
        <dbReference type="ARBA" id="ARBA00022448"/>
    </source>
</evidence>
<dbReference type="NCBIfam" id="TIGR00680">
    <property type="entry name" value="kdpA"/>
    <property type="match status" value="1"/>
</dbReference>
<evidence type="ECO:0000256" key="2">
    <source>
        <dbReference type="ARBA" id="ARBA00022475"/>
    </source>
</evidence>
<feature type="transmembrane region" description="Helical" evidence="9">
    <location>
        <begin position="280"/>
        <end position="296"/>
    </location>
</feature>
<dbReference type="EMBL" id="AP012342">
    <property type="protein sequence ID" value="BAM06868.1"/>
    <property type="molecule type" value="Genomic_DNA"/>
</dbReference>
<evidence type="ECO:0000313" key="10">
    <source>
        <dbReference type="EMBL" id="BAM06868.1"/>
    </source>
</evidence>
<name>I0INL9_LEPFC</name>
<reference evidence="10 11" key="1">
    <citation type="journal article" date="2012" name="J. Bacteriol.">
        <title>Complete Genome Sequence of Leptospirillum ferrooxidans Strain C2-3, Isolated from a Fresh Volcanic Ash Deposit on the Island of Miyake, Japan.</title>
        <authorList>
            <person name="Fujimura R."/>
            <person name="Sato Y."/>
            <person name="Nishizawa T."/>
            <person name="Oshima K."/>
            <person name="Kim S.-W."/>
            <person name="Hattori M."/>
            <person name="Kamijo T."/>
            <person name="Ohta H."/>
        </authorList>
    </citation>
    <scope>NUCLEOTIDE SEQUENCE [LARGE SCALE GENOMIC DNA]</scope>
    <source>
        <strain evidence="10 11">C2-3</strain>
    </source>
</reference>
<feature type="transmembrane region" description="Helical" evidence="9">
    <location>
        <begin position="484"/>
        <end position="508"/>
    </location>
</feature>
<feature type="transmembrane region" description="Helical" evidence="9">
    <location>
        <begin position="6"/>
        <end position="29"/>
    </location>
</feature>
<dbReference type="PIRSF" id="PIRSF001294">
    <property type="entry name" value="K_ATPaseA"/>
    <property type="match status" value="1"/>
</dbReference>
<dbReference type="KEGG" id="lfc:LFE_1177"/>
<dbReference type="RefSeq" id="WP_014449358.1">
    <property type="nucleotide sequence ID" value="NC_017094.1"/>
</dbReference>
<keyword evidence="3 9" id="KW-0633">Potassium transport</keyword>
<comment type="function">
    <text evidence="9">Part of the high-affinity ATP-driven potassium transport (or Kdp) system, which catalyzes the hydrolysis of ATP coupled with the electrogenic transport of potassium into the cytoplasm. This subunit binds the periplasmic potassium ions and delivers the ions to the membrane domain of KdpB through an intramembrane tunnel.</text>
</comment>
<dbReference type="GO" id="GO:0005886">
    <property type="term" value="C:plasma membrane"/>
    <property type="evidence" value="ECO:0007669"/>
    <property type="project" value="UniProtKB-SubCell"/>
</dbReference>
<evidence type="ECO:0000256" key="8">
    <source>
        <dbReference type="ARBA" id="ARBA00023136"/>
    </source>
</evidence>
<dbReference type="PANTHER" id="PTHR30607">
    <property type="entry name" value="POTASSIUM-TRANSPORTING ATPASE A CHAIN"/>
    <property type="match status" value="1"/>
</dbReference>
<keyword evidence="5 9" id="KW-0630">Potassium</keyword>
<comment type="similarity">
    <text evidence="9">Belongs to the KdpA family.</text>
</comment>
<dbReference type="AlphaFoldDB" id="I0INL9"/>
<evidence type="ECO:0000256" key="7">
    <source>
        <dbReference type="ARBA" id="ARBA00023065"/>
    </source>
</evidence>
<dbReference type="PANTHER" id="PTHR30607:SF2">
    <property type="entry name" value="POTASSIUM-TRANSPORTING ATPASE POTASSIUM-BINDING SUBUNIT"/>
    <property type="match status" value="1"/>
</dbReference>
<dbReference type="eggNOG" id="COG2060">
    <property type="taxonomic scope" value="Bacteria"/>
</dbReference>
<dbReference type="Proteomes" id="UP000007382">
    <property type="component" value="Chromosome"/>
</dbReference>
<keyword evidence="6 9" id="KW-1133">Transmembrane helix</keyword>
<dbReference type="GO" id="GO:0008556">
    <property type="term" value="F:P-type potassium transmembrane transporter activity"/>
    <property type="evidence" value="ECO:0007669"/>
    <property type="project" value="InterPro"/>
</dbReference>
<dbReference type="HAMAP" id="MF_00275">
    <property type="entry name" value="KdpA"/>
    <property type="match status" value="1"/>
</dbReference>
<feature type="transmembrane region" description="Helical" evidence="9">
    <location>
        <begin position="254"/>
        <end position="273"/>
    </location>
</feature>
<gene>
    <name evidence="9" type="primary">kdpA</name>
    <name evidence="10" type="ordered locus">LFE_1177</name>
</gene>
<comment type="subcellular location">
    <subcellularLocation>
        <location evidence="9">Cell inner membrane</location>
        <topology evidence="9">Multi-pass membrane protein</topology>
    </subcellularLocation>
</comment>
<evidence type="ECO:0000256" key="9">
    <source>
        <dbReference type="HAMAP-Rule" id="MF_00275"/>
    </source>
</evidence>
<evidence type="ECO:0000256" key="5">
    <source>
        <dbReference type="ARBA" id="ARBA00022958"/>
    </source>
</evidence>
<evidence type="ECO:0000313" key="11">
    <source>
        <dbReference type="Proteomes" id="UP000007382"/>
    </source>
</evidence>
<keyword evidence="7 9" id="KW-0406">Ion transport</keyword>
<dbReference type="InterPro" id="IPR004623">
    <property type="entry name" value="KdpA"/>
</dbReference>
<dbReference type="GO" id="GO:0030955">
    <property type="term" value="F:potassium ion binding"/>
    <property type="evidence" value="ECO:0007669"/>
    <property type="project" value="UniProtKB-UniRule"/>
</dbReference>
<feature type="transmembrane region" description="Helical" evidence="9">
    <location>
        <begin position="423"/>
        <end position="444"/>
    </location>
</feature>
<evidence type="ECO:0000256" key="6">
    <source>
        <dbReference type="ARBA" id="ARBA00022989"/>
    </source>
</evidence>
<dbReference type="Pfam" id="PF03814">
    <property type="entry name" value="KdpA"/>
    <property type="match status" value="1"/>
</dbReference>
<reference evidence="11" key="2">
    <citation type="submission" date="2012-03" db="EMBL/GenBank/DDBJ databases">
        <title>The complete genome sequence of the pioneer microbe on fresh volcanic deposit, Leptospirillum ferrooxidans strain C2-3.</title>
        <authorList>
            <person name="Fujimura R."/>
            <person name="Sato Y."/>
            <person name="Nishizawa T."/>
            <person name="Nanba K."/>
            <person name="Oshima K."/>
            <person name="Hattori M."/>
            <person name="Kamijo T."/>
            <person name="Ohta H."/>
        </authorList>
    </citation>
    <scope>NUCLEOTIDE SEQUENCE [LARGE SCALE GENOMIC DNA]</scope>
    <source>
        <strain evidence="11">C2-3</strain>
    </source>
</reference>
<dbReference type="PATRIC" id="fig|1162668.3.peg.1368"/>
<feature type="transmembrane region" description="Helical" evidence="9">
    <location>
        <begin position="381"/>
        <end position="402"/>
    </location>
</feature>
<comment type="subunit">
    <text evidence="9">The system is composed of three essential subunits: KdpA, KdpB and KdpC.</text>
</comment>
<dbReference type="STRING" id="1162668.LFE_1177"/>
<keyword evidence="4 9" id="KW-0812">Transmembrane</keyword>
<dbReference type="HOGENOM" id="CLU_018614_3_0_0"/>
<feature type="transmembrane region" description="Helical" evidence="9">
    <location>
        <begin position="128"/>
        <end position="150"/>
    </location>
</feature>
<evidence type="ECO:0000256" key="4">
    <source>
        <dbReference type="ARBA" id="ARBA00022692"/>
    </source>
</evidence>
<feature type="transmembrane region" description="Helical" evidence="9">
    <location>
        <begin position="529"/>
        <end position="553"/>
    </location>
</feature>
<keyword evidence="9" id="KW-0997">Cell inner membrane</keyword>
<protein>
    <recommendedName>
        <fullName evidence="9">Potassium-transporting ATPase potassium-binding subunit</fullName>
    </recommendedName>
    <alternativeName>
        <fullName evidence="9">ATP phosphohydrolase [potassium-transporting] A chain</fullName>
    </alternativeName>
    <alternativeName>
        <fullName evidence="9">Potassium-binding and translocating subunit A</fullName>
    </alternativeName>
    <alternativeName>
        <fullName evidence="9">Potassium-translocating ATPase A chain</fullName>
    </alternativeName>
</protein>
<keyword evidence="2 9" id="KW-1003">Cell membrane</keyword>
<evidence type="ECO:0000256" key="3">
    <source>
        <dbReference type="ARBA" id="ARBA00022538"/>
    </source>
</evidence>
<feature type="transmembrane region" description="Helical" evidence="9">
    <location>
        <begin position="171"/>
        <end position="189"/>
    </location>
</feature>
<keyword evidence="11" id="KW-1185">Reference proteome</keyword>
<keyword evidence="8 9" id="KW-0472">Membrane</keyword>
<organism evidence="10 11">
    <name type="scientific">Leptospirillum ferrooxidans (strain C2-3)</name>
    <dbReference type="NCBI Taxonomy" id="1162668"/>
    <lineage>
        <taxon>Bacteria</taxon>
        <taxon>Pseudomonadati</taxon>
        <taxon>Nitrospirota</taxon>
        <taxon>Nitrospiria</taxon>
        <taxon>Nitrospirales</taxon>
        <taxon>Nitrospiraceae</taxon>
        <taxon>Leptospirillum</taxon>
    </lineage>
</organism>
<keyword evidence="1 9" id="KW-0813">Transport</keyword>
<proteinExistence type="inferred from homology"/>
<feature type="transmembrane region" description="Helical" evidence="9">
    <location>
        <begin position="62"/>
        <end position="85"/>
    </location>
</feature>
<accession>I0INL9</accession>